<comment type="similarity">
    <text evidence="3">Belongs to the glycosyl hydrolase 5 (cellulase A) family.</text>
</comment>
<organism evidence="11 12">
    <name type="scientific">Chlamydomonas incerta</name>
    <dbReference type="NCBI Taxonomy" id="51695"/>
    <lineage>
        <taxon>Eukaryota</taxon>
        <taxon>Viridiplantae</taxon>
        <taxon>Chlorophyta</taxon>
        <taxon>core chlorophytes</taxon>
        <taxon>Chlorophyceae</taxon>
        <taxon>CS clade</taxon>
        <taxon>Chlamydomonadales</taxon>
        <taxon>Chlamydomonadaceae</taxon>
        <taxon>Chlamydomonas</taxon>
    </lineage>
</organism>
<gene>
    <name evidence="11" type="ORF">HXX76_013792</name>
</gene>
<feature type="compositionally biased region" description="Basic and acidic residues" evidence="9">
    <location>
        <begin position="422"/>
        <end position="458"/>
    </location>
</feature>
<dbReference type="InterPro" id="IPR001547">
    <property type="entry name" value="Glyco_hydro_5"/>
</dbReference>
<dbReference type="EC" id="3.2.1.78" evidence="4"/>
<evidence type="ECO:0000256" key="8">
    <source>
        <dbReference type="ARBA" id="ARBA00023295"/>
    </source>
</evidence>
<evidence type="ECO:0000313" key="11">
    <source>
        <dbReference type="EMBL" id="KAG2425378.1"/>
    </source>
</evidence>
<keyword evidence="6" id="KW-0732">Signal</keyword>
<keyword evidence="7" id="KW-0378">Hydrolase</keyword>
<sequence length="587" mass="63496">MPSHKGFVQRNGSSLALGNDAFYFAGANCHYLLTHAANEDQRPLVLEVLDDAQRLNLTVLRIWAFCDGPDEWNALQREPGQLSEHVLEGLDWLIEEAGRRGLRLLLVLTNYWPDYGGMPAYVRWRFGIPDRSSHNPQTHPTSLFYTDPQCQATFRRATAALLARVNRRTGLAYTADPTILGWDVANEPRCEGPGGADVVRDFVGSTAEFVKRLAPRQLVTVGLEGFFGASTPELLHHNPYRSAAAHGTDWQAVLSHPALDFACMHLYPDQWCPLDTPRAELKSFMQSWIRSHATLCAGRLNKPLVLSEFGKRDPGSYHGRDCSHHLNRTDAFKEVLDCCMGLAMAGGPLAGVCAWMLAARQYPDYDGYTLKLGPPAAAVAASATSFGAARRSSEEAAARAARNGVAASSPAGEAEWGSGRLDLGRDTGPLRDIAESAHEGTEEAEAEQAHEKDQDQHRGAPIGIKQGGGHISSGADTDVRRVGAASAGSSATAAQATRSLQQMQQVLHYSQYSYSGNCNQQDEPAVEALRQYGAVMKRLCLVGPTAVVARTGGAGGNEKGSMAAGTARRSKGGWWWCGLSFGRRGRG</sequence>
<evidence type="ECO:0000256" key="2">
    <source>
        <dbReference type="ARBA" id="ARBA00004613"/>
    </source>
</evidence>
<keyword evidence="5" id="KW-0964">Secreted</keyword>
<dbReference type="GO" id="GO:0016985">
    <property type="term" value="F:mannan endo-1,4-beta-mannosidase activity"/>
    <property type="evidence" value="ECO:0007669"/>
    <property type="project" value="UniProtKB-EC"/>
</dbReference>
<evidence type="ECO:0000256" key="5">
    <source>
        <dbReference type="ARBA" id="ARBA00022525"/>
    </source>
</evidence>
<dbReference type="AlphaFoldDB" id="A0A835SDP3"/>
<dbReference type="Proteomes" id="UP000650467">
    <property type="component" value="Unassembled WGS sequence"/>
</dbReference>
<feature type="compositionally biased region" description="Low complexity" evidence="9">
    <location>
        <begin position="400"/>
        <end position="409"/>
    </location>
</feature>
<reference evidence="11" key="1">
    <citation type="journal article" date="2020" name="bioRxiv">
        <title>Comparative genomics of Chlamydomonas.</title>
        <authorList>
            <person name="Craig R.J."/>
            <person name="Hasan A.R."/>
            <person name="Ness R.W."/>
            <person name="Keightley P.D."/>
        </authorList>
    </citation>
    <scope>NUCLEOTIDE SEQUENCE</scope>
    <source>
        <strain evidence="11">SAG 7.73</strain>
    </source>
</reference>
<evidence type="ECO:0000256" key="4">
    <source>
        <dbReference type="ARBA" id="ARBA00012706"/>
    </source>
</evidence>
<name>A0A835SDP3_CHLIN</name>
<dbReference type="Pfam" id="PF26410">
    <property type="entry name" value="GH5_mannosidase"/>
    <property type="match status" value="1"/>
</dbReference>
<dbReference type="PANTHER" id="PTHR31451:SF39">
    <property type="entry name" value="MANNAN ENDO-1,4-BETA-MANNOSIDASE 1"/>
    <property type="match status" value="1"/>
</dbReference>
<keyword evidence="8" id="KW-0326">Glycosidase</keyword>
<dbReference type="PANTHER" id="PTHR31451">
    <property type="match status" value="1"/>
</dbReference>
<proteinExistence type="inferred from homology"/>
<evidence type="ECO:0000256" key="9">
    <source>
        <dbReference type="SAM" id="MobiDB-lite"/>
    </source>
</evidence>
<evidence type="ECO:0000256" key="3">
    <source>
        <dbReference type="ARBA" id="ARBA00005641"/>
    </source>
</evidence>
<dbReference type="GO" id="GO:0000272">
    <property type="term" value="P:polysaccharide catabolic process"/>
    <property type="evidence" value="ECO:0007669"/>
    <property type="project" value="InterPro"/>
</dbReference>
<evidence type="ECO:0000256" key="1">
    <source>
        <dbReference type="ARBA" id="ARBA00001678"/>
    </source>
</evidence>
<feature type="domain" description="Glycoside hydrolase family 5" evidence="10">
    <location>
        <begin position="6"/>
        <end position="358"/>
    </location>
</feature>
<accession>A0A835SDP3</accession>
<dbReference type="Gene3D" id="3.20.20.80">
    <property type="entry name" value="Glycosidases"/>
    <property type="match status" value="1"/>
</dbReference>
<dbReference type="InterPro" id="IPR045053">
    <property type="entry name" value="MAN-like"/>
</dbReference>
<evidence type="ECO:0000313" key="12">
    <source>
        <dbReference type="Proteomes" id="UP000650467"/>
    </source>
</evidence>
<dbReference type="SUPFAM" id="SSF51445">
    <property type="entry name" value="(Trans)glycosidases"/>
    <property type="match status" value="1"/>
</dbReference>
<dbReference type="EMBL" id="JAEHOC010000056">
    <property type="protein sequence ID" value="KAG2425378.1"/>
    <property type="molecule type" value="Genomic_DNA"/>
</dbReference>
<dbReference type="PROSITE" id="PS00659">
    <property type="entry name" value="GLYCOSYL_HYDROL_F5"/>
    <property type="match status" value="1"/>
</dbReference>
<dbReference type="InterPro" id="IPR017853">
    <property type="entry name" value="GH"/>
</dbReference>
<comment type="catalytic activity">
    <reaction evidence="1">
        <text>Random hydrolysis of (1-&gt;4)-beta-D-mannosidic linkages in mannans, galactomannans and glucomannans.</text>
        <dbReference type="EC" id="3.2.1.78"/>
    </reaction>
</comment>
<dbReference type="GO" id="GO:0005576">
    <property type="term" value="C:extracellular region"/>
    <property type="evidence" value="ECO:0007669"/>
    <property type="project" value="UniProtKB-SubCell"/>
</dbReference>
<evidence type="ECO:0000256" key="6">
    <source>
        <dbReference type="ARBA" id="ARBA00022729"/>
    </source>
</evidence>
<feature type="region of interest" description="Disordered" evidence="9">
    <location>
        <begin position="400"/>
        <end position="476"/>
    </location>
</feature>
<keyword evidence="12" id="KW-1185">Reference proteome</keyword>
<comment type="caution">
    <text evidence="11">The sequence shown here is derived from an EMBL/GenBank/DDBJ whole genome shotgun (WGS) entry which is preliminary data.</text>
</comment>
<evidence type="ECO:0000256" key="7">
    <source>
        <dbReference type="ARBA" id="ARBA00022801"/>
    </source>
</evidence>
<evidence type="ECO:0000259" key="10">
    <source>
        <dbReference type="Pfam" id="PF26410"/>
    </source>
</evidence>
<comment type="subcellular location">
    <subcellularLocation>
        <location evidence="2">Secreted</location>
    </subcellularLocation>
</comment>
<dbReference type="InterPro" id="IPR018087">
    <property type="entry name" value="Glyco_hydro_5_CS"/>
</dbReference>
<protein>
    <recommendedName>
        <fullName evidence="4">mannan endo-1,4-beta-mannosidase</fullName>
        <ecNumber evidence="4">3.2.1.78</ecNumber>
    </recommendedName>
</protein>
<dbReference type="OrthoDB" id="406631at2759"/>